<sequence length="800" mass="90812">YFTMWPTRSLHKHLCALFLASAVITSLTVLKNNSKSRNSTKAYANITTKRNHTAPKQAIINEYFGNKINKSEIIHVLGLFELTTKWGKRPEGLSEIAAAELAIKHVNHFNILPDYTLKLIINDTRCDPGVGIDRFFHAIYSKKAIVTLLGTSCSNVTESLAHVVPYWNILQISFGSTSPTLSDRKKFPLFFRTVAPDSSHNTAKIQFVKRFGWKVVATFCQSEDEFLLPLNNLIADFENENISCVTTITFSLDNYKEQLKVLKNSDIRIIIGAFSIAVAQAIFCEIYRLGMYGADYVWILQDRQEIWWNSPKECSSAQLNKSVNGLILVSDHNVVTDNGTSISGLNNHLFEAELNIPRNEISKYARLTYDAIWAMALSLKDVQVVIENEFNYGRKDIVRKFVRRMSSLNFMGVSGPLKFIGADRVGSSVLRQLQDGHIRDIAIFDSNTNQLDFECKACHPVNWWNRQTPIAQRILKVSLITVPKSIYYSVIFVCVLGILRMKTVKLSSPKLNNIAVVGCILVYLSVILLGFDTSTMNKYVDELCTVRVYLLSSGFSLAFGSMFAKTYRVHRIFAHYGGPSRVKDRLLKDKQLIVLILIPLIIDGIILALWVMIDPLERQLYNLTLEINSDDRGVVYQPQLPICRSQNTSGWFVAIYGYKGLILIMGVFMAWETRHIKVQALNDSQYIGICVYSAVFSAIITVLTSFTNEYVVLSYLARTISILTSTTLTLFLLFFPKLKSVFGRPHCQDPIMQSMGLKIEYNTRRFINNDPKEQILRLEIQNKVYKCELAALDLEIARLE</sequence>
<dbReference type="GO" id="GO:0004965">
    <property type="term" value="F:G protein-coupled GABA receptor activity"/>
    <property type="evidence" value="ECO:0007669"/>
    <property type="project" value="InterPro"/>
</dbReference>
<dbReference type="InterPro" id="IPR028082">
    <property type="entry name" value="Peripla_BP_I"/>
</dbReference>
<dbReference type="Pfam" id="PF01094">
    <property type="entry name" value="ANF_receptor"/>
    <property type="match status" value="1"/>
</dbReference>
<proteinExistence type="predicted"/>
<evidence type="ECO:0000256" key="7">
    <source>
        <dbReference type="ARBA" id="ARBA00023136"/>
    </source>
</evidence>
<evidence type="ECO:0000256" key="11">
    <source>
        <dbReference type="ARBA" id="ARBA00073785"/>
    </source>
</evidence>
<evidence type="ECO:0000256" key="1">
    <source>
        <dbReference type="ARBA" id="ARBA00004651"/>
    </source>
</evidence>
<evidence type="ECO:0000313" key="14">
    <source>
        <dbReference type="EMBL" id="RZB39861.1"/>
    </source>
</evidence>
<gene>
    <name evidence="14" type="ORF">BDFB_010989</name>
</gene>
<feature type="transmembrane region" description="Helical" evidence="12">
    <location>
        <begin position="546"/>
        <end position="564"/>
    </location>
</feature>
<feature type="domain" description="G-protein coupled receptors family 3 profile" evidence="13">
    <location>
        <begin position="544"/>
        <end position="746"/>
    </location>
</feature>
<protein>
    <recommendedName>
        <fullName evidence="11">Gamma-aminobutyric acid type B receptor subunit 2</fullName>
    </recommendedName>
</protein>
<organism evidence="14 15">
    <name type="scientific">Asbolus verrucosus</name>
    <name type="common">Desert ironclad beetle</name>
    <dbReference type="NCBI Taxonomy" id="1661398"/>
    <lineage>
        <taxon>Eukaryota</taxon>
        <taxon>Metazoa</taxon>
        <taxon>Ecdysozoa</taxon>
        <taxon>Arthropoda</taxon>
        <taxon>Hexapoda</taxon>
        <taxon>Insecta</taxon>
        <taxon>Pterygota</taxon>
        <taxon>Neoptera</taxon>
        <taxon>Endopterygota</taxon>
        <taxon>Coleoptera</taxon>
        <taxon>Polyphaga</taxon>
        <taxon>Cucujiformia</taxon>
        <taxon>Tenebrionidae</taxon>
        <taxon>Pimeliinae</taxon>
        <taxon>Asbolus</taxon>
    </lineage>
</organism>
<evidence type="ECO:0000256" key="8">
    <source>
        <dbReference type="ARBA" id="ARBA00023170"/>
    </source>
</evidence>
<evidence type="ECO:0000256" key="9">
    <source>
        <dbReference type="ARBA" id="ARBA00023180"/>
    </source>
</evidence>
<dbReference type="CDD" id="cd06366">
    <property type="entry name" value="PBP1_GABAb_receptor"/>
    <property type="match status" value="1"/>
</dbReference>
<dbReference type="GO" id="GO:0038039">
    <property type="term" value="C:G protein-coupled receptor heterodimeric complex"/>
    <property type="evidence" value="ECO:0007669"/>
    <property type="project" value="TreeGrafter"/>
</dbReference>
<feature type="non-terminal residue" evidence="14">
    <location>
        <position position="800"/>
    </location>
</feature>
<comment type="caution">
    <text evidence="14">The sequence shown here is derived from an EMBL/GenBank/DDBJ whole genome shotgun (WGS) entry which is preliminary data.</text>
</comment>
<dbReference type="PANTHER" id="PTHR10519:SF46">
    <property type="entry name" value="METABOTROPIC GABA-B RECEPTOR SUBTYPE 3, ISOFORM A"/>
    <property type="match status" value="1"/>
</dbReference>
<keyword evidence="2" id="KW-1003">Cell membrane</keyword>
<feature type="non-terminal residue" evidence="14">
    <location>
        <position position="1"/>
    </location>
</feature>
<dbReference type="PANTHER" id="PTHR10519">
    <property type="entry name" value="GABA-B RECEPTOR"/>
    <property type="match status" value="1"/>
</dbReference>
<dbReference type="AlphaFoldDB" id="A0A482V9M9"/>
<evidence type="ECO:0000256" key="6">
    <source>
        <dbReference type="ARBA" id="ARBA00023040"/>
    </source>
</evidence>
<comment type="subcellular location">
    <subcellularLocation>
        <location evidence="1">Cell membrane</location>
        <topology evidence="1">Multi-pass membrane protein</topology>
    </subcellularLocation>
</comment>
<dbReference type="CDD" id="cd15047">
    <property type="entry name" value="7tmC_GABA-B-like"/>
    <property type="match status" value="1"/>
</dbReference>
<feature type="transmembrane region" description="Helical" evidence="12">
    <location>
        <begin position="683"/>
        <end position="703"/>
    </location>
</feature>
<dbReference type="EMBL" id="QDEB01124619">
    <property type="protein sequence ID" value="RZB39861.1"/>
    <property type="molecule type" value="Genomic_DNA"/>
</dbReference>
<evidence type="ECO:0000256" key="3">
    <source>
        <dbReference type="ARBA" id="ARBA00022692"/>
    </source>
</evidence>
<dbReference type="PRINTS" id="PR00248">
    <property type="entry name" value="GPCRMGR"/>
</dbReference>
<dbReference type="SUPFAM" id="SSF53822">
    <property type="entry name" value="Periplasmic binding protein-like I"/>
    <property type="match status" value="1"/>
</dbReference>
<evidence type="ECO:0000256" key="10">
    <source>
        <dbReference type="ARBA" id="ARBA00023224"/>
    </source>
</evidence>
<feature type="transmembrane region" description="Helical" evidence="12">
    <location>
        <begin position="477"/>
        <end position="499"/>
    </location>
</feature>
<dbReference type="InterPro" id="IPR001828">
    <property type="entry name" value="ANF_lig-bd_rcpt"/>
</dbReference>
<dbReference type="InterPro" id="IPR002455">
    <property type="entry name" value="GPCR3_GABA-B"/>
</dbReference>
<evidence type="ECO:0000256" key="4">
    <source>
        <dbReference type="ARBA" id="ARBA00022729"/>
    </source>
</evidence>
<keyword evidence="5 12" id="KW-1133">Transmembrane helix</keyword>
<dbReference type="InterPro" id="IPR017978">
    <property type="entry name" value="GPCR_3_C"/>
</dbReference>
<evidence type="ECO:0000256" key="12">
    <source>
        <dbReference type="SAM" id="Phobius"/>
    </source>
</evidence>
<keyword evidence="6" id="KW-0297">G-protein coupled receptor</keyword>
<evidence type="ECO:0000313" key="15">
    <source>
        <dbReference type="Proteomes" id="UP000292052"/>
    </source>
</evidence>
<dbReference type="PROSITE" id="PS50259">
    <property type="entry name" value="G_PROTEIN_RECEP_F3_4"/>
    <property type="match status" value="1"/>
</dbReference>
<dbReference type="Gene3D" id="3.40.50.2300">
    <property type="match status" value="2"/>
</dbReference>
<keyword evidence="3 12" id="KW-0812">Transmembrane</keyword>
<feature type="transmembrane region" description="Helical" evidence="12">
    <location>
        <begin position="650"/>
        <end position="671"/>
    </location>
</feature>
<dbReference type="GO" id="GO:0007214">
    <property type="term" value="P:gamma-aminobutyric acid signaling pathway"/>
    <property type="evidence" value="ECO:0007669"/>
    <property type="project" value="TreeGrafter"/>
</dbReference>
<feature type="transmembrane region" description="Helical" evidence="12">
    <location>
        <begin position="715"/>
        <end position="735"/>
    </location>
</feature>
<evidence type="ECO:0000259" key="13">
    <source>
        <dbReference type="PROSITE" id="PS50259"/>
    </source>
</evidence>
<keyword evidence="9" id="KW-0325">Glycoprotein</keyword>
<accession>A0A482V9M9</accession>
<dbReference type="Pfam" id="PF00003">
    <property type="entry name" value="7tm_3"/>
    <property type="match status" value="1"/>
</dbReference>
<feature type="transmembrane region" description="Helical" evidence="12">
    <location>
        <begin position="592"/>
        <end position="613"/>
    </location>
</feature>
<keyword evidence="10" id="KW-0807">Transducer</keyword>
<keyword evidence="7 12" id="KW-0472">Membrane</keyword>
<keyword evidence="15" id="KW-1185">Reference proteome</keyword>
<reference evidence="14 15" key="1">
    <citation type="submission" date="2017-03" db="EMBL/GenBank/DDBJ databases">
        <title>Genome of the blue death feigning beetle - Asbolus verrucosus.</title>
        <authorList>
            <person name="Rider S.D."/>
        </authorList>
    </citation>
    <scope>NUCLEOTIDE SEQUENCE [LARGE SCALE GENOMIC DNA]</scope>
    <source>
        <strain evidence="14">Butters</strain>
        <tissue evidence="14">Head and leg muscle</tissue>
    </source>
</reference>
<dbReference type="InterPro" id="IPR000337">
    <property type="entry name" value="GPCR_3"/>
</dbReference>
<dbReference type="FunFam" id="3.40.50.2300:FF:000063">
    <property type="entry name" value="Gamma-aminobutyric acid type B receptor subunit"/>
    <property type="match status" value="1"/>
</dbReference>
<dbReference type="PRINTS" id="PR01176">
    <property type="entry name" value="GABABRECEPTR"/>
</dbReference>
<dbReference type="Proteomes" id="UP000292052">
    <property type="component" value="Unassembled WGS sequence"/>
</dbReference>
<keyword evidence="8 14" id="KW-0675">Receptor</keyword>
<dbReference type="PRINTS" id="PR01177">
    <property type="entry name" value="GABAB1RECPTR"/>
</dbReference>
<keyword evidence="4" id="KW-0732">Signal</keyword>
<name>A0A482V9M9_ASBVE</name>
<evidence type="ECO:0000256" key="5">
    <source>
        <dbReference type="ARBA" id="ARBA00022989"/>
    </source>
</evidence>
<evidence type="ECO:0000256" key="2">
    <source>
        <dbReference type="ARBA" id="ARBA00022475"/>
    </source>
</evidence>
<dbReference type="FunFam" id="3.40.50.2300:FF:000751">
    <property type="match status" value="1"/>
</dbReference>
<feature type="transmembrane region" description="Helical" evidence="12">
    <location>
        <begin position="511"/>
        <end position="531"/>
    </location>
</feature>
<dbReference type="STRING" id="1661398.A0A482V9M9"/>
<dbReference type="OrthoDB" id="411630at2759"/>